<evidence type="ECO:0000313" key="1">
    <source>
        <dbReference type="EMBL" id="UYM14278.1"/>
    </source>
</evidence>
<accession>A0ABY6GQA6</accession>
<name>A0ABY6GQA6_9GAMM</name>
<dbReference type="EMBL" id="CP103300">
    <property type="protein sequence ID" value="UYM14278.1"/>
    <property type="molecule type" value="Genomic_DNA"/>
</dbReference>
<dbReference type="Proteomes" id="UP001163255">
    <property type="component" value="Chromosome"/>
</dbReference>
<organism evidence="1 2">
    <name type="scientific">Endozoicomonas euniceicola</name>
    <dbReference type="NCBI Taxonomy" id="1234143"/>
    <lineage>
        <taxon>Bacteria</taxon>
        <taxon>Pseudomonadati</taxon>
        <taxon>Pseudomonadota</taxon>
        <taxon>Gammaproteobacteria</taxon>
        <taxon>Oceanospirillales</taxon>
        <taxon>Endozoicomonadaceae</taxon>
        <taxon>Endozoicomonas</taxon>
    </lineage>
</organism>
<sequence length="160" mass="17755">MSKTDLECLEDVFVPEKSDERIQLTESTLLGDLMGLVTDELKALPDVWQKLPEHQQQEVIFRIKQRCMNAVAQAVRIMATGDRVSLLATVDTVTFKDGVKAVLKMPGNSPGRHDLADAEGETVMIVIPDTDAYMGGEEPEADPDQPAFDLDAEDIRQFTH</sequence>
<gene>
    <name evidence="1" type="ORF">NX720_15375</name>
</gene>
<proteinExistence type="predicted"/>
<protein>
    <submittedName>
        <fullName evidence="1">Uncharacterized protein</fullName>
    </submittedName>
</protein>
<dbReference type="RefSeq" id="WP_262595683.1">
    <property type="nucleotide sequence ID" value="NZ_CP103300.1"/>
</dbReference>
<reference evidence="1" key="1">
    <citation type="submission" date="2022-10" db="EMBL/GenBank/DDBJ databases">
        <title>Completed Genome Sequence of two octocoral isolated bacterium, Endozoicomonas euniceicola EF212T and Endozoicomonas gorgoniicola PS125T.</title>
        <authorList>
            <person name="Chiou Y.-J."/>
            <person name="Chen Y.-H."/>
        </authorList>
    </citation>
    <scope>NUCLEOTIDE SEQUENCE</scope>
    <source>
        <strain evidence="1">EF212</strain>
    </source>
</reference>
<evidence type="ECO:0000313" key="2">
    <source>
        <dbReference type="Proteomes" id="UP001163255"/>
    </source>
</evidence>
<keyword evidence="2" id="KW-1185">Reference proteome</keyword>